<dbReference type="GO" id="GO:0006189">
    <property type="term" value="P:'de novo' IMP biosynthetic process"/>
    <property type="evidence" value="ECO:0007669"/>
    <property type="project" value="UniProtKB-UniRule"/>
</dbReference>
<dbReference type="FunFam" id="3.30.1330.10:FF:000001">
    <property type="entry name" value="Phosphoribosylformylglycinamidine cyclo-ligase"/>
    <property type="match status" value="1"/>
</dbReference>
<dbReference type="InterPro" id="IPR036676">
    <property type="entry name" value="PurM-like_C_sf"/>
</dbReference>
<evidence type="ECO:0000259" key="16">
    <source>
        <dbReference type="PROSITE" id="PS50975"/>
    </source>
</evidence>
<keyword evidence="7" id="KW-0808">Transferase</keyword>
<keyword evidence="9 14" id="KW-0547">Nucleotide-binding</keyword>
<evidence type="ECO:0000256" key="14">
    <source>
        <dbReference type="PROSITE-ProRule" id="PRU00409"/>
    </source>
</evidence>
<comment type="catalytic activity">
    <reaction evidence="15">
        <text>5-phospho-beta-D-ribosylamine + glycine + ATP = N(1)-(5-phospho-beta-D-ribosyl)glycinamide + ADP + phosphate + H(+)</text>
        <dbReference type="Rhea" id="RHEA:17453"/>
        <dbReference type="ChEBI" id="CHEBI:15378"/>
        <dbReference type="ChEBI" id="CHEBI:30616"/>
        <dbReference type="ChEBI" id="CHEBI:43474"/>
        <dbReference type="ChEBI" id="CHEBI:57305"/>
        <dbReference type="ChEBI" id="CHEBI:58681"/>
        <dbReference type="ChEBI" id="CHEBI:143788"/>
        <dbReference type="ChEBI" id="CHEBI:456216"/>
        <dbReference type="EC" id="6.3.4.13"/>
    </reaction>
</comment>
<dbReference type="InterPro" id="IPR016188">
    <property type="entry name" value="PurM-like_N"/>
</dbReference>
<dbReference type="Gene3D" id="3.30.1490.20">
    <property type="entry name" value="ATP-grasp fold, A domain"/>
    <property type="match status" value="1"/>
</dbReference>
<organism evidence="17 18">
    <name type="scientific">Tropilaelaps mercedesae</name>
    <dbReference type="NCBI Taxonomy" id="418985"/>
    <lineage>
        <taxon>Eukaryota</taxon>
        <taxon>Metazoa</taxon>
        <taxon>Ecdysozoa</taxon>
        <taxon>Arthropoda</taxon>
        <taxon>Chelicerata</taxon>
        <taxon>Arachnida</taxon>
        <taxon>Acari</taxon>
        <taxon>Parasitiformes</taxon>
        <taxon>Mesostigmata</taxon>
        <taxon>Gamasina</taxon>
        <taxon>Dermanyssoidea</taxon>
        <taxon>Laelapidae</taxon>
        <taxon>Tropilaelaps</taxon>
    </lineage>
</organism>
<dbReference type="GO" id="GO:0046872">
    <property type="term" value="F:metal ion binding"/>
    <property type="evidence" value="ECO:0007669"/>
    <property type="project" value="UniProtKB-KW"/>
</dbReference>
<dbReference type="Gene3D" id="3.90.650.10">
    <property type="entry name" value="PurM-like C-terminal domain"/>
    <property type="match status" value="1"/>
</dbReference>
<dbReference type="SUPFAM" id="SSF52440">
    <property type="entry name" value="PreATP-grasp domain"/>
    <property type="match status" value="1"/>
</dbReference>
<dbReference type="CDD" id="cd02196">
    <property type="entry name" value="PurM"/>
    <property type="match status" value="1"/>
</dbReference>
<evidence type="ECO:0000256" key="2">
    <source>
        <dbReference type="ARBA" id="ARBA00004686"/>
    </source>
</evidence>
<dbReference type="GO" id="GO:0005829">
    <property type="term" value="C:cytosol"/>
    <property type="evidence" value="ECO:0007669"/>
    <property type="project" value="TreeGrafter"/>
</dbReference>
<dbReference type="Gene3D" id="3.30.1330.10">
    <property type="entry name" value="PurM-like, N-terminal domain"/>
    <property type="match status" value="1"/>
</dbReference>
<accession>A0A1V9XYM4</accession>
<evidence type="ECO:0000256" key="4">
    <source>
        <dbReference type="ARBA" id="ARBA00007423"/>
    </source>
</evidence>
<dbReference type="FunFam" id="3.90.600.10:FF:000001">
    <property type="entry name" value="Trifunctional purine biosynthetic protein adenosine-3"/>
    <property type="match status" value="1"/>
</dbReference>
<evidence type="ECO:0000256" key="12">
    <source>
        <dbReference type="ARBA" id="ARBA00023211"/>
    </source>
</evidence>
<dbReference type="InterPro" id="IPR020561">
    <property type="entry name" value="PRibGlycinamid_synth_ATP-grasp"/>
</dbReference>
<keyword evidence="11 14" id="KW-0067">ATP-binding</keyword>
<dbReference type="GO" id="GO:0004644">
    <property type="term" value="F:phosphoribosylglycinamide formyltransferase activity"/>
    <property type="evidence" value="ECO:0007669"/>
    <property type="project" value="UniProtKB-EC"/>
</dbReference>
<keyword evidence="10 15" id="KW-0658">Purine biosynthesis</keyword>
<keyword evidence="18" id="KW-1185">Reference proteome</keyword>
<dbReference type="OrthoDB" id="6478464at2759"/>
<dbReference type="HAMAP" id="MF_00741">
    <property type="entry name" value="AIRS"/>
    <property type="match status" value="1"/>
</dbReference>
<dbReference type="InterPro" id="IPR037123">
    <property type="entry name" value="PRibGlycinamide_synth_C_sf"/>
</dbReference>
<dbReference type="SUPFAM" id="SSF56042">
    <property type="entry name" value="PurM C-terminal domain-like"/>
    <property type="match status" value="1"/>
</dbReference>
<dbReference type="InParanoid" id="A0A1V9XYM4"/>
<dbReference type="InterPro" id="IPR036921">
    <property type="entry name" value="PurM-like_N_sf"/>
</dbReference>
<proteinExistence type="inferred from homology"/>
<dbReference type="InterPro" id="IPR010918">
    <property type="entry name" value="PurM-like_C_dom"/>
</dbReference>
<dbReference type="EMBL" id="MNPL01002119">
    <property type="protein sequence ID" value="OQR78533.1"/>
    <property type="molecule type" value="Genomic_DNA"/>
</dbReference>
<dbReference type="InterPro" id="IPR016185">
    <property type="entry name" value="PreATP-grasp_dom_sf"/>
</dbReference>
<keyword evidence="12 15" id="KW-0464">Manganese</keyword>
<feature type="domain" description="ATP-grasp" evidence="16">
    <location>
        <begin position="111"/>
        <end position="317"/>
    </location>
</feature>
<dbReference type="Proteomes" id="UP000192247">
    <property type="component" value="Unassembled WGS sequence"/>
</dbReference>
<dbReference type="PANTHER" id="PTHR10520">
    <property type="entry name" value="TRIFUNCTIONAL PURINE BIOSYNTHETIC PROTEIN ADENOSINE-3-RELATED"/>
    <property type="match status" value="1"/>
</dbReference>
<evidence type="ECO:0000256" key="13">
    <source>
        <dbReference type="ARBA" id="ARBA00023268"/>
    </source>
</evidence>
<dbReference type="GO" id="GO:0004641">
    <property type="term" value="F:phosphoribosylformylglycinamidine cyclo-ligase activity"/>
    <property type="evidence" value="ECO:0007669"/>
    <property type="project" value="UniProtKB-EC"/>
</dbReference>
<dbReference type="NCBIfam" id="TIGR00639">
    <property type="entry name" value="PurN"/>
    <property type="match status" value="1"/>
</dbReference>
<dbReference type="PROSITE" id="PS50975">
    <property type="entry name" value="ATP_GRASP"/>
    <property type="match status" value="1"/>
</dbReference>
<dbReference type="InterPro" id="IPR004733">
    <property type="entry name" value="PurM_cligase"/>
</dbReference>
<dbReference type="HAMAP" id="MF_01930">
    <property type="entry name" value="PurN"/>
    <property type="match status" value="1"/>
</dbReference>
<comment type="caution">
    <text evidence="17">The sequence shown here is derived from an EMBL/GenBank/DDBJ whole genome shotgun (WGS) entry which is preliminary data.</text>
</comment>
<dbReference type="EC" id="6.3.4.13" evidence="15"/>
<dbReference type="NCBIfam" id="TIGR00877">
    <property type="entry name" value="purD"/>
    <property type="match status" value="1"/>
</dbReference>
<dbReference type="InterPro" id="IPR011054">
    <property type="entry name" value="Rudment_hybrid_motif"/>
</dbReference>
<comment type="similarity">
    <text evidence="15">In the central section; belongs to the AIR synthase family.</text>
</comment>
<dbReference type="SMART" id="SM01209">
    <property type="entry name" value="GARS_A"/>
    <property type="match status" value="1"/>
</dbReference>
<dbReference type="SUPFAM" id="SSF56059">
    <property type="entry name" value="Glutathione synthetase ATP-binding domain-like"/>
    <property type="match status" value="1"/>
</dbReference>
<dbReference type="STRING" id="418985.A0A1V9XYM4"/>
<dbReference type="InterPro" id="IPR036477">
    <property type="entry name" value="Formyl_transf_N_sf"/>
</dbReference>
<dbReference type="SUPFAM" id="SSF51246">
    <property type="entry name" value="Rudiment single hybrid motif"/>
    <property type="match status" value="1"/>
</dbReference>
<comment type="catalytic activity">
    <reaction evidence="15">
        <text>2-formamido-N(1)-(5-O-phospho-beta-D-ribosyl)acetamidine + ATP = 5-amino-1-(5-phospho-beta-D-ribosyl)imidazole + ADP + phosphate + H(+)</text>
        <dbReference type="Rhea" id="RHEA:23032"/>
        <dbReference type="ChEBI" id="CHEBI:15378"/>
        <dbReference type="ChEBI" id="CHEBI:30616"/>
        <dbReference type="ChEBI" id="CHEBI:43474"/>
        <dbReference type="ChEBI" id="CHEBI:137981"/>
        <dbReference type="ChEBI" id="CHEBI:147287"/>
        <dbReference type="ChEBI" id="CHEBI:456216"/>
        <dbReference type="EC" id="6.3.3.1"/>
    </reaction>
</comment>
<evidence type="ECO:0000256" key="15">
    <source>
        <dbReference type="RuleBase" id="RU363089"/>
    </source>
</evidence>
<evidence type="ECO:0000256" key="11">
    <source>
        <dbReference type="ARBA" id="ARBA00022840"/>
    </source>
</evidence>
<name>A0A1V9XYM4_9ACAR</name>
<keyword evidence="13 15" id="KW-0511">Multifunctional enzyme</keyword>
<dbReference type="FunFam" id="3.40.50.170:FF:000006">
    <property type="entry name" value="Trifunctional purine biosynthetic protein adenosine-3"/>
    <property type="match status" value="1"/>
</dbReference>
<dbReference type="InterPro" id="IPR013815">
    <property type="entry name" value="ATP_grasp_subdomain_1"/>
</dbReference>
<dbReference type="PROSITE" id="PS00184">
    <property type="entry name" value="GARS"/>
    <property type="match status" value="1"/>
</dbReference>
<dbReference type="Gene3D" id="3.30.470.20">
    <property type="entry name" value="ATP-grasp fold, B domain"/>
    <property type="match status" value="1"/>
</dbReference>
<evidence type="ECO:0000256" key="7">
    <source>
        <dbReference type="ARBA" id="ARBA00022679"/>
    </source>
</evidence>
<dbReference type="PANTHER" id="PTHR10520:SF12">
    <property type="entry name" value="TRIFUNCTIONAL PURINE BIOSYNTHETIC PROTEIN ADENOSINE-3"/>
    <property type="match status" value="1"/>
</dbReference>
<sequence>MATVLLLGSGGREHALAWKLSDSPKIKKVLVAPGNAGTATEVKCMNVADLKITDNVAVVNFCKKEHVDLVVVGPEDPLANGIADDLTAAGIKCFGCSKAAAQIEASKAFSKDFMAKHNIPTAKYQNFTDAEAAKKFILSADFNALVVKASGLAAGKGVIVGSDRNDAVNAVDEIKSSMGSASDTIVVEELLDGNEVSVLALSDGVNVSCMLPAQDHKRLEDGDKGPNTGGMGAYCPCPLVDIEIMRKIEKDIIQKTVDGLRDAGTPFVGCLFAGVMVTKKKEVKVLEFNCRFGDPETESVLALMASDIYDTFMACVDGDLPRALPKWKENIYACGIVLVSRGYPGSYAKGKKISGLESAAEHGVKILHAGTAIDTNGDLVTSGGRVMVCLAQHSDLRTAKYLAQLGAEFVHFDGRYYRRDIAYRGISVACPKDPLTYCMSGVDIAAGDRLVRSIKSLTDSTKRPGAMGSIGGFGGLFDLRAAGYNDPILVSGTDGVGTKLKIAHAANIHDTIGIDLVAMCVNDILVQGAEPLFFLDYFACGHLDPVAAKEVIAGIAEGCRQSRCALIGGETAEMPGMYTPGDYDLAGFSVGAVDKDKILPRENEINDGDIVLGFSSSGIHSNGYSLVRKVVERSRLSYSDPAPFDDSKTLGEVLLTPTRIYVKLLLNAVRSGKIKALAHITGGGLTENIPRVLSKHFGVFLDAAEWYVPPVFSWLQSEGAISNDEMLRTFNCGLGMVAIVSPENVQALVDETEEEARVVGKVLAIKEGSPQVNVRNFAESINRSSPEPKPPKKKFAVLISGTGTNLQALIDHVKHKERQSAAEIVLVISNIDGVEGLNRAHRAGIPTKVISHKNFKNREEFDGKVDEALVTAGVEFICLAGFMRILSSRFTQKWYGKMLNVHPSLLPSFKGAHPHKQAIESGVKISGCTVHFVEPEVDRGAIILQAPVPVQSDDTVETLRERVKKAEHRIFPEAMELLARGKVLLRPDGKIAYKD</sequence>
<dbReference type="InterPro" id="IPR020560">
    <property type="entry name" value="PRibGlycinamide_synth_C-dom"/>
</dbReference>
<dbReference type="Pfam" id="PF02844">
    <property type="entry name" value="GARS_N"/>
    <property type="match status" value="1"/>
</dbReference>
<evidence type="ECO:0000256" key="3">
    <source>
        <dbReference type="ARBA" id="ARBA00005174"/>
    </source>
</evidence>
<dbReference type="EC" id="2.1.2.2" evidence="15"/>
<dbReference type="Pfam" id="PF02843">
    <property type="entry name" value="GARS_C"/>
    <property type="match status" value="1"/>
</dbReference>
<dbReference type="Pfam" id="PF01071">
    <property type="entry name" value="GARS_A"/>
    <property type="match status" value="1"/>
</dbReference>
<dbReference type="Gene3D" id="3.40.50.20">
    <property type="match status" value="1"/>
</dbReference>
<dbReference type="InterPro" id="IPR000115">
    <property type="entry name" value="PRibGlycinamide_synth"/>
</dbReference>
<protein>
    <recommendedName>
        <fullName evidence="15">Trifunctional purine biosynthetic protein adenosine-3</fullName>
    </recommendedName>
    <domain>
        <recommendedName>
            <fullName evidence="15">Phosphoribosylamine--glycine ligase</fullName>
            <ecNumber evidence="15">6.3.4.13</ecNumber>
        </recommendedName>
        <alternativeName>
            <fullName evidence="15">Glycinamide ribonucleotide synthetase</fullName>
            <shortName evidence="15">GARS</shortName>
        </alternativeName>
        <alternativeName>
            <fullName evidence="15">Phosphoribosylglycinamide synthetase</fullName>
        </alternativeName>
    </domain>
    <domain>
        <recommendedName>
            <fullName evidence="15">Phosphoribosylformylglycinamidine cyclo-ligase</fullName>
            <ecNumber evidence="15">6.3.3.1</ecNumber>
        </recommendedName>
        <alternativeName>
            <fullName evidence="15">AIR synthase</fullName>
            <shortName evidence="15">AIRS</shortName>
        </alternativeName>
        <alternativeName>
            <fullName evidence="15">Phosphoribosyl-aminoimidazole synthetase</fullName>
        </alternativeName>
    </domain>
    <domain>
        <recommendedName>
            <fullName evidence="15">Phosphoribosylglycinamide formyltransferase</fullName>
            <ecNumber evidence="15">2.1.2.2</ecNumber>
        </recommendedName>
        <alternativeName>
            <fullName evidence="15">5'-phosphoribosylglycinamide transformylase</fullName>
        </alternativeName>
        <alternativeName>
            <fullName evidence="15">GAR transformylase</fullName>
            <shortName evidence="15">GART</shortName>
        </alternativeName>
    </domain>
</protein>
<evidence type="ECO:0000256" key="6">
    <source>
        <dbReference type="ARBA" id="ARBA00022598"/>
    </source>
</evidence>
<dbReference type="Pfam" id="PF02769">
    <property type="entry name" value="AIRS_C"/>
    <property type="match status" value="1"/>
</dbReference>
<dbReference type="UniPathway" id="UPA00074">
    <property type="reaction ID" value="UER00125"/>
</dbReference>
<comment type="subunit">
    <text evidence="5">Homodimer.</text>
</comment>
<keyword evidence="6 15" id="KW-0436">Ligase</keyword>
<reference evidence="17 18" key="1">
    <citation type="journal article" date="2017" name="Gigascience">
        <title>Draft genome of the honey bee ectoparasitic mite, Tropilaelaps mercedesae, is shaped by the parasitic life history.</title>
        <authorList>
            <person name="Dong X."/>
            <person name="Armstrong S.D."/>
            <person name="Xia D."/>
            <person name="Makepeace B.L."/>
            <person name="Darby A.C."/>
            <person name="Kadowaki T."/>
        </authorList>
    </citation>
    <scope>NUCLEOTIDE SEQUENCE [LARGE SCALE GENOMIC DNA]</scope>
    <source>
        <strain evidence="17">Wuxi-XJTLU</strain>
    </source>
</reference>
<dbReference type="InterPro" id="IPR020562">
    <property type="entry name" value="PRibGlycinamide_synth_N"/>
</dbReference>
<evidence type="ECO:0000256" key="9">
    <source>
        <dbReference type="ARBA" id="ARBA00022741"/>
    </source>
</evidence>
<comment type="pathway">
    <text evidence="15">Purine metabolism; IMP biosynthesis via de novo pathway; N(2)-formyl-N(1)-(5-phospho-D-ribosyl)glycinamide from N(1)-(5-phospho-D-ribosyl)glycinamide (10-formyl THF route): step 1/1.</text>
</comment>
<dbReference type="Pfam" id="PF00551">
    <property type="entry name" value="Formyl_trans_N"/>
    <property type="match status" value="1"/>
</dbReference>
<comment type="similarity">
    <text evidence="15">In the C-terminal section; belongs to the GART family.</text>
</comment>
<dbReference type="SUPFAM" id="SSF55326">
    <property type="entry name" value="PurM N-terminal domain-like"/>
    <property type="match status" value="1"/>
</dbReference>
<dbReference type="GO" id="GO:0046084">
    <property type="term" value="P:adenine biosynthetic process"/>
    <property type="evidence" value="ECO:0007669"/>
    <property type="project" value="TreeGrafter"/>
</dbReference>
<comment type="pathway">
    <text evidence="2 15">Purine metabolism; IMP biosynthesis via de novo pathway; 5-amino-1-(5-phospho-D-ribosyl)imidazole from N(2)-formyl-N(1)-(5-phospho-D-ribosyl)glycinamide: step 2/2.</text>
</comment>
<evidence type="ECO:0000256" key="8">
    <source>
        <dbReference type="ARBA" id="ARBA00022723"/>
    </source>
</evidence>
<dbReference type="Pfam" id="PF00586">
    <property type="entry name" value="AIRS"/>
    <property type="match status" value="1"/>
</dbReference>
<evidence type="ECO:0000256" key="1">
    <source>
        <dbReference type="ARBA" id="ARBA00001946"/>
    </source>
</evidence>
<dbReference type="FunFam" id="3.40.50.20:FF:000006">
    <property type="entry name" value="Phosphoribosylamine--glycine ligase, chloroplastic"/>
    <property type="match status" value="1"/>
</dbReference>
<comment type="cofactor">
    <cofactor evidence="1">
        <name>Mg(2+)</name>
        <dbReference type="ChEBI" id="CHEBI:18420"/>
    </cofactor>
</comment>
<dbReference type="GO" id="GO:0005524">
    <property type="term" value="F:ATP binding"/>
    <property type="evidence" value="ECO:0007669"/>
    <property type="project" value="UniProtKB-UniRule"/>
</dbReference>
<evidence type="ECO:0000313" key="17">
    <source>
        <dbReference type="EMBL" id="OQR78533.1"/>
    </source>
</evidence>
<dbReference type="InterPro" id="IPR004607">
    <property type="entry name" value="GART"/>
</dbReference>
<dbReference type="Gene3D" id="3.40.50.170">
    <property type="entry name" value="Formyl transferase, N-terminal domain"/>
    <property type="match status" value="1"/>
</dbReference>
<dbReference type="Gene3D" id="3.90.600.10">
    <property type="entry name" value="Phosphoribosylglycinamide synthetase, C-terminal domain"/>
    <property type="match status" value="1"/>
</dbReference>
<evidence type="ECO:0000313" key="18">
    <source>
        <dbReference type="Proteomes" id="UP000192247"/>
    </source>
</evidence>
<dbReference type="NCBIfam" id="TIGR00878">
    <property type="entry name" value="purM"/>
    <property type="match status" value="1"/>
</dbReference>
<dbReference type="SUPFAM" id="SSF53328">
    <property type="entry name" value="Formyltransferase"/>
    <property type="match status" value="1"/>
</dbReference>
<evidence type="ECO:0000256" key="5">
    <source>
        <dbReference type="ARBA" id="ARBA00011738"/>
    </source>
</evidence>
<dbReference type="EC" id="6.3.3.1" evidence="15"/>
<dbReference type="FunCoup" id="A0A1V9XYM4">
    <property type="interactions" value="1430"/>
</dbReference>
<comment type="similarity">
    <text evidence="4 15">In the N-terminal section; belongs to the GARS family.</text>
</comment>
<dbReference type="AlphaFoldDB" id="A0A1V9XYM4"/>
<gene>
    <name evidence="17" type="ORF">BIW11_06343</name>
</gene>
<dbReference type="InterPro" id="IPR011761">
    <property type="entry name" value="ATP-grasp"/>
</dbReference>
<dbReference type="InterPro" id="IPR020559">
    <property type="entry name" value="PRibGlycinamide_synth_CS"/>
</dbReference>
<dbReference type="SMART" id="SM01210">
    <property type="entry name" value="GARS_C"/>
    <property type="match status" value="1"/>
</dbReference>
<dbReference type="HAMAP" id="MF_00138">
    <property type="entry name" value="GARS"/>
    <property type="match status" value="1"/>
</dbReference>
<dbReference type="FunFam" id="3.30.470.20:FF:000018">
    <property type="entry name" value="Trifunctional purine biosynthetic protein adenosine-3"/>
    <property type="match status" value="1"/>
</dbReference>
<comment type="pathway">
    <text evidence="3 15">Purine metabolism; IMP biosynthesis via de novo pathway; N(1)-(5-phospho-D-ribosyl)glycinamide from 5-phospho-alpha-D-ribose 1-diphosphate: step 2/2.</text>
</comment>
<dbReference type="FunFam" id="3.90.650.10:FF:000007">
    <property type="entry name" value="Trifunctional purine biosynthetic protein adenosine-3"/>
    <property type="match status" value="1"/>
</dbReference>
<comment type="catalytic activity">
    <reaction evidence="15">
        <text>N(1)-(5-phospho-beta-D-ribosyl)glycinamide + (6R)-10-formyltetrahydrofolate = N(2)-formyl-N(1)-(5-phospho-beta-D-ribosyl)glycinamide + (6S)-5,6,7,8-tetrahydrofolate + H(+)</text>
        <dbReference type="Rhea" id="RHEA:15053"/>
        <dbReference type="ChEBI" id="CHEBI:15378"/>
        <dbReference type="ChEBI" id="CHEBI:57453"/>
        <dbReference type="ChEBI" id="CHEBI:143788"/>
        <dbReference type="ChEBI" id="CHEBI:147286"/>
        <dbReference type="ChEBI" id="CHEBI:195366"/>
        <dbReference type="EC" id="2.1.2.2"/>
    </reaction>
</comment>
<dbReference type="CDD" id="cd08645">
    <property type="entry name" value="FMT_core_GART"/>
    <property type="match status" value="1"/>
</dbReference>
<dbReference type="GO" id="GO:0004637">
    <property type="term" value="F:phosphoribosylamine-glycine ligase activity"/>
    <property type="evidence" value="ECO:0007669"/>
    <property type="project" value="UniProtKB-UniRule"/>
</dbReference>
<dbReference type="InterPro" id="IPR002376">
    <property type="entry name" value="Formyl_transf_N"/>
</dbReference>
<keyword evidence="8 15" id="KW-0479">Metal-binding</keyword>
<evidence type="ECO:0000256" key="10">
    <source>
        <dbReference type="ARBA" id="ARBA00022755"/>
    </source>
</evidence>